<accession>A0A6D2IJ39</accession>
<name>A0A6D2IJ39_9BRAS</name>
<feature type="domain" description="Neprosin PEP catalytic" evidence="1">
    <location>
        <begin position="88"/>
        <end position="344"/>
    </location>
</feature>
<evidence type="ECO:0000313" key="2">
    <source>
        <dbReference type="EMBL" id="CAA7025956.1"/>
    </source>
</evidence>
<evidence type="ECO:0000259" key="1">
    <source>
        <dbReference type="PROSITE" id="PS52045"/>
    </source>
</evidence>
<evidence type="ECO:0000313" key="3">
    <source>
        <dbReference type="EMBL" id="CAA7053445.1"/>
    </source>
</evidence>
<dbReference type="Pfam" id="PF14365">
    <property type="entry name" value="Neprosin_AP"/>
    <property type="match status" value="1"/>
</dbReference>
<keyword evidence="4" id="KW-1185">Reference proteome</keyword>
<dbReference type="EMBL" id="CACVBM020001046">
    <property type="protein sequence ID" value="CAA7025956.1"/>
    <property type="molecule type" value="Genomic_DNA"/>
</dbReference>
<dbReference type="Proteomes" id="UP000467841">
    <property type="component" value="Unassembled WGS sequence"/>
</dbReference>
<dbReference type="OrthoDB" id="1858978at2759"/>
<proteinExistence type="predicted"/>
<dbReference type="Gene3D" id="3.90.1320.10">
    <property type="entry name" value="Outer-capsid protein sigma 3, large lobe"/>
    <property type="match status" value="1"/>
</dbReference>
<reference evidence="2 4" key="1">
    <citation type="submission" date="2020-01" db="EMBL/GenBank/DDBJ databases">
        <authorList>
            <person name="Mishra B."/>
        </authorList>
    </citation>
    <scope>NUCLEOTIDE SEQUENCE [LARGE SCALE GENOMIC DNA]</scope>
</reference>
<dbReference type="EMBL" id="CACVBM020001534">
    <property type="protein sequence ID" value="CAA7053445.1"/>
    <property type="molecule type" value="Genomic_DNA"/>
</dbReference>
<organism evidence="2 4">
    <name type="scientific">Microthlaspi erraticum</name>
    <dbReference type="NCBI Taxonomy" id="1685480"/>
    <lineage>
        <taxon>Eukaryota</taxon>
        <taxon>Viridiplantae</taxon>
        <taxon>Streptophyta</taxon>
        <taxon>Embryophyta</taxon>
        <taxon>Tracheophyta</taxon>
        <taxon>Spermatophyta</taxon>
        <taxon>Magnoliopsida</taxon>
        <taxon>eudicotyledons</taxon>
        <taxon>Gunneridae</taxon>
        <taxon>Pentapetalae</taxon>
        <taxon>rosids</taxon>
        <taxon>malvids</taxon>
        <taxon>Brassicales</taxon>
        <taxon>Brassicaceae</taxon>
        <taxon>Coluteocarpeae</taxon>
        <taxon>Microthlaspi</taxon>
    </lineage>
</organism>
<sequence length="344" mass="38928">MQMKPSVEFHAKKTTIPDNGTSKPIMSQIWSKSGNCPSGTIPVRRVSREEISRASSPSQFGRKTHQRYSFLDNALEHKGNYNFTAETSNGGRPWRHSEAFAVALGFNYLGAQSDINVWNTPRVQNGDYSTGQIWLFNGIASTFESVEAGWMVNPSVFGDSRARLFTYWTDDAYDKTGCINLLCSGFVQITSRFALGAALDPVSHTNGDQYEIFVSIFLDPYTHNWWLTFGNNLMGYWPGNLFGLLQGSATAVQFGGQVHSPNVRKKPHTRTAMGSGEWASKLFKKACYHTNMRIKDFSLHIKYPQWLSEYADEYNCYSTKLHRDRPNSEPRFYFGGPGQNRRCP</sequence>
<evidence type="ECO:0000313" key="4">
    <source>
        <dbReference type="Proteomes" id="UP000467841"/>
    </source>
</evidence>
<protein>
    <recommendedName>
        <fullName evidence="1">Neprosin PEP catalytic domain-containing protein</fullName>
    </recommendedName>
</protein>
<dbReference type="InterPro" id="IPR053168">
    <property type="entry name" value="Glutamic_endopeptidase"/>
</dbReference>
<dbReference type="PANTHER" id="PTHR31589:SF2">
    <property type="entry name" value="ASLB (DUF239)-RELATED"/>
    <property type="match status" value="1"/>
</dbReference>
<dbReference type="PANTHER" id="PTHR31589">
    <property type="entry name" value="PROTEIN, PUTATIVE (DUF239)-RELATED-RELATED"/>
    <property type="match status" value="1"/>
</dbReference>
<dbReference type="PROSITE" id="PS52045">
    <property type="entry name" value="NEPROSIN_PEP_CD"/>
    <property type="match status" value="1"/>
</dbReference>
<dbReference type="InterPro" id="IPR004314">
    <property type="entry name" value="Neprosin"/>
</dbReference>
<dbReference type="InterPro" id="IPR025521">
    <property type="entry name" value="Neprosin_propep"/>
</dbReference>
<dbReference type="AlphaFoldDB" id="A0A6D2IJ39"/>
<dbReference type="Pfam" id="PF03080">
    <property type="entry name" value="Neprosin"/>
    <property type="match status" value="1"/>
</dbReference>
<gene>
    <name evidence="2" type="ORF">MERR_LOCUS13191</name>
    <name evidence="3" type="ORF">MERR_LOCUS40681</name>
</gene>